<dbReference type="Gene3D" id="3.40.50.410">
    <property type="entry name" value="von Willebrand factor, type A domain"/>
    <property type="match status" value="1"/>
</dbReference>
<dbReference type="PIRSF" id="PIRSF031715">
    <property type="entry name" value="Cob_chel_CobT"/>
    <property type="match status" value="1"/>
</dbReference>
<evidence type="ECO:0000256" key="1">
    <source>
        <dbReference type="SAM" id="MobiDB-lite"/>
    </source>
</evidence>
<dbReference type="InterPro" id="IPR006538">
    <property type="entry name" value="CobT"/>
</dbReference>
<dbReference type="PANTHER" id="PTHR41248">
    <property type="entry name" value="NORD PROTEIN"/>
    <property type="match status" value="1"/>
</dbReference>
<keyword evidence="3" id="KW-0436">Ligase</keyword>
<dbReference type="GO" id="GO:0051116">
    <property type="term" value="F:cobaltochelatase activity"/>
    <property type="evidence" value="ECO:0007669"/>
    <property type="project" value="UniProtKB-EC"/>
</dbReference>
<dbReference type="InterPro" id="IPR051928">
    <property type="entry name" value="NorD/CobT"/>
</dbReference>
<reference evidence="3 4" key="1">
    <citation type="submission" date="2020-08" db="EMBL/GenBank/DDBJ databases">
        <title>Complete genome sequence of Entomobacter blattae G55GP.</title>
        <authorList>
            <person name="Poehlein A."/>
            <person name="Guzman J."/>
            <person name="Daniel R."/>
            <person name="Vilcinskas A."/>
        </authorList>
    </citation>
    <scope>NUCLEOTIDE SEQUENCE [LARGE SCALE GENOMIC DNA]</scope>
    <source>
        <strain evidence="3 4">G55GP</strain>
    </source>
</reference>
<dbReference type="AlphaFoldDB" id="A0A7H1NTP6"/>
<feature type="compositionally biased region" description="Polar residues" evidence="1">
    <location>
        <begin position="321"/>
        <end position="331"/>
    </location>
</feature>
<feature type="region of interest" description="Disordered" evidence="1">
    <location>
        <begin position="236"/>
        <end position="331"/>
    </location>
</feature>
<evidence type="ECO:0000259" key="2">
    <source>
        <dbReference type="PROSITE" id="PS50234"/>
    </source>
</evidence>
<dbReference type="RefSeq" id="WP_238996804.1">
    <property type="nucleotide sequence ID" value="NZ_CP060244.1"/>
</dbReference>
<dbReference type="Pfam" id="PF11775">
    <property type="entry name" value="CobT_C"/>
    <property type="match status" value="1"/>
</dbReference>
<feature type="compositionally biased region" description="Basic and acidic residues" evidence="1">
    <location>
        <begin position="236"/>
        <end position="248"/>
    </location>
</feature>
<dbReference type="SUPFAM" id="SSF53300">
    <property type="entry name" value="vWA-like"/>
    <property type="match status" value="1"/>
</dbReference>
<feature type="domain" description="VWFA" evidence="2">
    <location>
        <begin position="429"/>
        <end position="638"/>
    </location>
</feature>
<dbReference type="Proteomes" id="UP000516349">
    <property type="component" value="Chromosome"/>
</dbReference>
<feature type="compositionally biased region" description="Low complexity" evidence="1">
    <location>
        <begin position="249"/>
        <end position="264"/>
    </location>
</feature>
<proteinExistence type="predicted"/>
<dbReference type="InterPro" id="IPR025861">
    <property type="entry name" value="CobT_VWA_dom"/>
</dbReference>
<dbReference type="EC" id="6.6.1.2" evidence="3"/>
<feature type="region of interest" description="Disordered" evidence="1">
    <location>
        <begin position="1"/>
        <end position="22"/>
    </location>
</feature>
<sequence>MPDAPDQTPPELSSLKLNEKKTEDFKRATVNTLRAMGKKPGVPAENLQVHFQNRISAQQKKDRTHIRLPFPIRPPQQEEITATRAAADTVALQLRYHDSTLHSHHQPAHKEAREVYDALEQMRIEALGSQYMEGVAANLDAKLNTEMNQKGYTRLNPTDLLPSAVALALLARQKFTKRPAPPQIQELLTAWEKTQLTPDVEKMINELANTLTDQSHYNQLTQKILKAYHLIEDEISPDHNNDESDNKSEQTASSESSSLPSPENQPEDQEQSSSEETTDLQAQLQQISSQDQSETSELQVGEAEGNDQPAGSSTDPDETRGNTPTTEQAPYRIYTQQFDEIAPAEELCDLNELILLRQQLDQQLLSMQGIVGRLANRLQRKLLAKQTRSWKFNQEEGLLDTSRLSRIIANPMLGLSYKQEAETAFRDTVVSLLIDNSGSMRGRPIAVAAMCGDLLSRTLERCAVKVEVLGFTTRAWKGGQSRQLWTENGKPSHPGRLNDLRHIIYKDADQPWRRARRNLGLMLKEGLLKENIDGESLLWAMNRLKKRPEKRKILMVISDGAPVDDSTLAVNPPDYLEQHLRYVIDLIENSSFIELLAIGIGHDVTRYYSRAVRITDAEELGSTLLGELTALFEEKFTH</sequence>
<dbReference type="GO" id="GO:0009236">
    <property type="term" value="P:cobalamin biosynthetic process"/>
    <property type="evidence" value="ECO:0007669"/>
    <property type="project" value="InterPro"/>
</dbReference>
<evidence type="ECO:0000313" key="3">
    <source>
        <dbReference type="EMBL" id="QNT79156.1"/>
    </source>
</evidence>
<dbReference type="PROSITE" id="PS50234">
    <property type="entry name" value="VWFA"/>
    <property type="match status" value="1"/>
</dbReference>
<dbReference type="InterPro" id="IPR002035">
    <property type="entry name" value="VWF_A"/>
</dbReference>
<dbReference type="KEGG" id="ebla:JGUZn3_19440"/>
<dbReference type="EMBL" id="CP060244">
    <property type="protein sequence ID" value="QNT79156.1"/>
    <property type="molecule type" value="Genomic_DNA"/>
</dbReference>
<gene>
    <name evidence="3" type="primary">cobT</name>
    <name evidence="3" type="ORF">JGUZn3_19440</name>
</gene>
<organism evidence="3 4">
    <name type="scientific">Entomobacter blattae</name>
    <dbReference type="NCBI Taxonomy" id="2762277"/>
    <lineage>
        <taxon>Bacteria</taxon>
        <taxon>Pseudomonadati</taxon>
        <taxon>Pseudomonadota</taxon>
        <taxon>Alphaproteobacteria</taxon>
        <taxon>Acetobacterales</taxon>
        <taxon>Acetobacteraceae</taxon>
        <taxon>Entomobacter</taxon>
    </lineage>
</organism>
<name>A0A7H1NTP6_9PROT</name>
<evidence type="ECO:0000313" key="4">
    <source>
        <dbReference type="Proteomes" id="UP000516349"/>
    </source>
</evidence>
<dbReference type="InterPro" id="IPR036465">
    <property type="entry name" value="vWFA_dom_sf"/>
</dbReference>
<dbReference type="Pfam" id="PF06213">
    <property type="entry name" value="CobT"/>
    <property type="match status" value="1"/>
</dbReference>
<dbReference type="PANTHER" id="PTHR41248:SF1">
    <property type="entry name" value="NORD PROTEIN"/>
    <property type="match status" value="1"/>
</dbReference>
<accession>A0A7H1NTP6</accession>
<feature type="compositionally biased region" description="Low complexity" evidence="1">
    <location>
        <begin position="271"/>
        <end position="293"/>
    </location>
</feature>
<keyword evidence="4" id="KW-1185">Reference proteome</keyword>
<dbReference type="CDD" id="cd01454">
    <property type="entry name" value="vWA_norD_type"/>
    <property type="match status" value="1"/>
</dbReference>
<protein>
    <submittedName>
        <fullName evidence="3">Aerobic cobaltochelatase subunit CobT</fullName>
        <ecNumber evidence="3">6.6.1.2</ecNumber>
    </submittedName>
</protein>